<gene>
    <name evidence="2" type="ORF">B0H15DRAFT_1022152</name>
</gene>
<organism evidence="2 3">
    <name type="scientific">Mycena belliarum</name>
    <dbReference type="NCBI Taxonomy" id="1033014"/>
    <lineage>
        <taxon>Eukaryota</taxon>
        <taxon>Fungi</taxon>
        <taxon>Dikarya</taxon>
        <taxon>Basidiomycota</taxon>
        <taxon>Agaricomycotina</taxon>
        <taxon>Agaricomycetes</taxon>
        <taxon>Agaricomycetidae</taxon>
        <taxon>Agaricales</taxon>
        <taxon>Marasmiineae</taxon>
        <taxon>Mycenaceae</taxon>
        <taxon>Mycena</taxon>
    </lineage>
</organism>
<evidence type="ECO:0000313" key="3">
    <source>
        <dbReference type="Proteomes" id="UP001222325"/>
    </source>
</evidence>
<name>A0AAD6U8X8_9AGAR</name>
<feature type="compositionally biased region" description="Basic and acidic residues" evidence="1">
    <location>
        <begin position="150"/>
        <end position="164"/>
    </location>
</feature>
<evidence type="ECO:0000313" key="2">
    <source>
        <dbReference type="EMBL" id="KAJ7089215.1"/>
    </source>
</evidence>
<evidence type="ECO:0000256" key="1">
    <source>
        <dbReference type="SAM" id="MobiDB-lite"/>
    </source>
</evidence>
<dbReference type="AlphaFoldDB" id="A0AAD6U8X8"/>
<protein>
    <submittedName>
        <fullName evidence="2">Uncharacterized protein</fullName>
    </submittedName>
</protein>
<sequence length="450" mass="48437">MRPRPRLLTPKSKSAMFSRVGTSFAPPPVAPAPPSAPPLQPSLRIGAARLPSALDALQRSLPAHDVVAAASKAPLTSPPGAPHAQERMSTAHAARRYHSRRLPYLRTSPYVAAASPRSSFPPPYAVSRRRTPLASALTRDARRSTPSKELTLRDPGDPSDEHGRIRTRRVRPPSTVHSRLAPQGPRPVRLAFRPSPLCTSRGHGPDDAHGRTRTASASRITPIRTRGPPNGRCVPLRAACWLRQRAAHALVPRARSHARSFGARGALETHPVRVPCIPPFPGQIPREAQPVSQSARGAAVLRARTRGRASALLLRLRIPGHERAPASSISPPASSDALAPHTLAALAYPRLVPATSAAAASRLASTFPARPPLARSMHTRVTRRGADSARTRRGFPCRGADCEHGRLMGPARAARDIHAARAHLKCAARLAPRERALRRTRGGDRRVPAR</sequence>
<keyword evidence="3" id="KW-1185">Reference proteome</keyword>
<dbReference type="Proteomes" id="UP001222325">
    <property type="component" value="Unassembled WGS sequence"/>
</dbReference>
<feature type="region of interest" description="Disordered" evidence="1">
    <location>
        <begin position="1"/>
        <end position="42"/>
    </location>
</feature>
<dbReference type="EMBL" id="JARJCN010000024">
    <property type="protein sequence ID" value="KAJ7089215.1"/>
    <property type="molecule type" value="Genomic_DNA"/>
</dbReference>
<feature type="compositionally biased region" description="Pro residues" evidence="1">
    <location>
        <begin position="25"/>
        <end position="40"/>
    </location>
</feature>
<accession>A0AAD6U8X8</accession>
<reference evidence="2" key="1">
    <citation type="submission" date="2023-03" db="EMBL/GenBank/DDBJ databases">
        <title>Massive genome expansion in bonnet fungi (Mycena s.s.) driven by repeated elements and novel gene families across ecological guilds.</title>
        <authorList>
            <consortium name="Lawrence Berkeley National Laboratory"/>
            <person name="Harder C.B."/>
            <person name="Miyauchi S."/>
            <person name="Viragh M."/>
            <person name="Kuo A."/>
            <person name="Thoen E."/>
            <person name="Andreopoulos B."/>
            <person name="Lu D."/>
            <person name="Skrede I."/>
            <person name="Drula E."/>
            <person name="Henrissat B."/>
            <person name="Morin E."/>
            <person name="Kohler A."/>
            <person name="Barry K."/>
            <person name="LaButti K."/>
            <person name="Morin E."/>
            <person name="Salamov A."/>
            <person name="Lipzen A."/>
            <person name="Mereny Z."/>
            <person name="Hegedus B."/>
            <person name="Baldrian P."/>
            <person name="Stursova M."/>
            <person name="Weitz H."/>
            <person name="Taylor A."/>
            <person name="Grigoriev I.V."/>
            <person name="Nagy L.G."/>
            <person name="Martin F."/>
            <person name="Kauserud H."/>
        </authorList>
    </citation>
    <scope>NUCLEOTIDE SEQUENCE</scope>
    <source>
        <strain evidence="2">CBHHK173m</strain>
    </source>
</reference>
<comment type="caution">
    <text evidence="2">The sequence shown here is derived from an EMBL/GenBank/DDBJ whole genome shotgun (WGS) entry which is preliminary data.</text>
</comment>
<feature type="region of interest" description="Disordered" evidence="1">
    <location>
        <begin position="112"/>
        <end position="229"/>
    </location>
</feature>
<feature type="region of interest" description="Disordered" evidence="1">
    <location>
        <begin position="73"/>
        <end position="93"/>
    </location>
</feature>
<proteinExistence type="predicted"/>